<dbReference type="GO" id="GO:0015937">
    <property type="term" value="P:coenzyme A biosynthetic process"/>
    <property type="evidence" value="ECO:0007669"/>
    <property type="project" value="UniProtKB-UniRule"/>
</dbReference>
<dbReference type="InterPro" id="IPR027417">
    <property type="entry name" value="P-loop_NTPase"/>
</dbReference>
<proteinExistence type="inferred from homology"/>
<comment type="subcellular location">
    <subcellularLocation>
        <location evidence="5">Cytoplasm</location>
    </subcellularLocation>
</comment>
<dbReference type="CDD" id="cd02022">
    <property type="entry name" value="DPCK"/>
    <property type="match status" value="1"/>
</dbReference>
<dbReference type="Pfam" id="PF01121">
    <property type="entry name" value="CoaE"/>
    <property type="match status" value="1"/>
</dbReference>
<sequence>MKEPTHMVYSVGLTGNIASGKSTVAEFFSELGIDVIYADIISKELTSKNTPCYQNIVSHFGSSVVLKNGDLDRKRIRDIIFSNSNERLWLENLLHPAIRKKIEEQLIVCSSPYCLIEIPLLYNKHHYPYLQKILLVIAPLECQLDRIVKRDHCTNEQALAILATQPNLEQRLETADDVLVNESGLSELKEKVNKLHKKYLKEAKIKQKQ</sequence>
<dbReference type="Gene3D" id="3.40.50.300">
    <property type="entry name" value="P-loop containing nucleotide triphosphate hydrolases"/>
    <property type="match status" value="1"/>
</dbReference>
<protein>
    <recommendedName>
        <fullName evidence="5">Dephospho-CoA kinase</fullName>
        <ecNumber evidence="5">2.7.1.24</ecNumber>
    </recommendedName>
    <alternativeName>
        <fullName evidence="5">Dephosphocoenzyme A kinase</fullName>
    </alternativeName>
</protein>
<comment type="similarity">
    <text evidence="1 5">Belongs to the CoaE family.</text>
</comment>
<evidence type="ECO:0000256" key="2">
    <source>
        <dbReference type="ARBA" id="ARBA00022741"/>
    </source>
</evidence>
<feature type="binding site" evidence="5">
    <location>
        <begin position="18"/>
        <end position="23"/>
    </location>
    <ligand>
        <name>ATP</name>
        <dbReference type="ChEBI" id="CHEBI:30616"/>
    </ligand>
</feature>
<dbReference type="SUPFAM" id="SSF52540">
    <property type="entry name" value="P-loop containing nucleoside triphosphate hydrolases"/>
    <property type="match status" value="1"/>
</dbReference>
<comment type="function">
    <text evidence="5">Catalyzes the phosphorylation of the 3'-hydroxyl group of dephosphocoenzyme A to form coenzyme A.</text>
</comment>
<dbReference type="OrthoDB" id="9812943at2"/>
<comment type="pathway">
    <text evidence="5">Cofactor biosynthesis; coenzyme A biosynthesis; CoA from (R)-pantothenate: step 5/5.</text>
</comment>
<keyword evidence="5 6" id="KW-0418">Kinase</keyword>
<dbReference type="EMBL" id="PQWY01000011">
    <property type="protein sequence ID" value="PPK30580.1"/>
    <property type="molecule type" value="Genomic_DNA"/>
</dbReference>
<dbReference type="GO" id="GO:0005524">
    <property type="term" value="F:ATP binding"/>
    <property type="evidence" value="ECO:0007669"/>
    <property type="project" value="UniProtKB-UniRule"/>
</dbReference>
<evidence type="ECO:0000256" key="3">
    <source>
        <dbReference type="ARBA" id="ARBA00022840"/>
    </source>
</evidence>
<keyword evidence="5" id="KW-0808">Transferase</keyword>
<dbReference type="GO" id="GO:0004140">
    <property type="term" value="F:dephospho-CoA kinase activity"/>
    <property type="evidence" value="ECO:0007669"/>
    <property type="project" value="UniProtKB-UniRule"/>
</dbReference>
<evidence type="ECO:0000256" key="4">
    <source>
        <dbReference type="ARBA" id="ARBA00022993"/>
    </source>
</evidence>
<evidence type="ECO:0000313" key="7">
    <source>
        <dbReference type="Proteomes" id="UP000239239"/>
    </source>
</evidence>
<dbReference type="InterPro" id="IPR001977">
    <property type="entry name" value="Depp_CoAkinase"/>
</dbReference>
<dbReference type="HAMAP" id="MF_00376">
    <property type="entry name" value="Dephospho_CoA_kinase"/>
    <property type="match status" value="1"/>
</dbReference>
<evidence type="ECO:0000256" key="5">
    <source>
        <dbReference type="HAMAP-Rule" id="MF_00376"/>
    </source>
</evidence>
<reference evidence="6 7" key="1">
    <citation type="submission" date="2018-02" db="EMBL/GenBank/DDBJ databases">
        <title>Draft genome sequences of four Legionella pneumophila clinical strains isolated in Ontario.</title>
        <authorList>
            <person name="Fortuna A."/>
            <person name="Ramnarine R."/>
            <person name="Li A."/>
            <person name="Frantz C."/>
            <person name="Mallo G."/>
        </authorList>
    </citation>
    <scope>NUCLEOTIDE SEQUENCE [LARGE SCALE GENOMIC DNA]</scope>
    <source>
        <strain evidence="6 7">LG61</strain>
    </source>
</reference>
<keyword evidence="2 5" id="KW-0547">Nucleotide-binding</keyword>
<evidence type="ECO:0000256" key="1">
    <source>
        <dbReference type="ARBA" id="ARBA00009018"/>
    </source>
</evidence>
<keyword evidence="3 5" id="KW-0067">ATP-binding</keyword>
<gene>
    <name evidence="5" type="primary">coaE</name>
    <name evidence="6" type="ORF">C3928_07385</name>
</gene>
<accession>A0A2S6EZI1</accession>
<dbReference type="GO" id="GO:0005737">
    <property type="term" value="C:cytoplasm"/>
    <property type="evidence" value="ECO:0007669"/>
    <property type="project" value="UniProtKB-SubCell"/>
</dbReference>
<keyword evidence="5" id="KW-0963">Cytoplasm</keyword>
<organism evidence="6 7">
    <name type="scientific">Legionella pneumophila</name>
    <dbReference type="NCBI Taxonomy" id="446"/>
    <lineage>
        <taxon>Bacteria</taxon>
        <taxon>Pseudomonadati</taxon>
        <taxon>Pseudomonadota</taxon>
        <taxon>Gammaproteobacteria</taxon>
        <taxon>Legionellales</taxon>
        <taxon>Legionellaceae</taxon>
        <taxon>Legionella</taxon>
    </lineage>
</organism>
<comment type="caution">
    <text evidence="6">The sequence shown here is derived from an EMBL/GenBank/DDBJ whole genome shotgun (WGS) entry which is preliminary data.</text>
</comment>
<dbReference type="NCBIfam" id="TIGR00152">
    <property type="entry name" value="dephospho-CoA kinase"/>
    <property type="match status" value="1"/>
</dbReference>
<name>A0A2S6EZI1_LEGPN</name>
<dbReference type="UniPathway" id="UPA00241">
    <property type="reaction ID" value="UER00356"/>
</dbReference>
<dbReference type="AlphaFoldDB" id="A0A2S6EZI1"/>
<dbReference type="PROSITE" id="PS51219">
    <property type="entry name" value="DPCK"/>
    <property type="match status" value="1"/>
</dbReference>
<dbReference type="EC" id="2.7.1.24" evidence="5"/>
<evidence type="ECO:0000313" key="6">
    <source>
        <dbReference type="EMBL" id="PPK30580.1"/>
    </source>
</evidence>
<dbReference type="PANTHER" id="PTHR10695:SF46">
    <property type="entry name" value="BIFUNCTIONAL COENZYME A SYNTHASE-RELATED"/>
    <property type="match status" value="1"/>
</dbReference>
<dbReference type="Proteomes" id="UP000239239">
    <property type="component" value="Unassembled WGS sequence"/>
</dbReference>
<keyword evidence="4 5" id="KW-0173">Coenzyme A biosynthesis</keyword>
<dbReference type="PANTHER" id="PTHR10695">
    <property type="entry name" value="DEPHOSPHO-COA KINASE-RELATED"/>
    <property type="match status" value="1"/>
</dbReference>
<comment type="catalytic activity">
    <reaction evidence="5">
        <text>3'-dephospho-CoA + ATP = ADP + CoA + H(+)</text>
        <dbReference type="Rhea" id="RHEA:18245"/>
        <dbReference type="ChEBI" id="CHEBI:15378"/>
        <dbReference type="ChEBI" id="CHEBI:30616"/>
        <dbReference type="ChEBI" id="CHEBI:57287"/>
        <dbReference type="ChEBI" id="CHEBI:57328"/>
        <dbReference type="ChEBI" id="CHEBI:456216"/>
        <dbReference type="EC" id="2.7.1.24"/>
    </reaction>
</comment>